<gene>
    <name evidence="2" type="ORF">ACFSFW_15300</name>
</gene>
<dbReference type="InterPro" id="IPR039069">
    <property type="entry name" value="CE7"/>
</dbReference>
<dbReference type="Gene3D" id="3.40.50.1820">
    <property type="entry name" value="alpha/beta hydrolase"/>
    <property type="match status" value="1"/>
</dbReference>
<name>A0ABW4MPY9_9BACI</name>
<dbReference type="InterPro" id="IPR029058">
    <property type="entry name" value="AB_hydrolase_fold"/>
</dbReference>
<dbReference type="InterPro" id="IPR008391">
    <property type="entry name" value="AXE1_dom"/>
</dbReference>
<evidence type="ECO:0000313" key="2">
    <source>
        <dbReference type="EMBL" id="MFD1780031.1"/>
    </source>
</evidence>
<dbReference type="SUPFAM" id="SSF53474">
    <property type="entry name" value="alpha/beta-Hydrolases"/>
    <property type="match status" value="1"/>
</dbReference>
<evidence type="ECO:0000313" key="3">
    <source>
        <dbReference type="Proteomes" id="UP001597227"/>
    </source>
</evidence>
<dbReference type="Proteomes" id="UP001597227">
    <property type="component" value="Unassembled WGS sequence"/>
</dbReference>
<keyword evidence="3" id="KW-1185">Reference proteome</keyword>
<comment type="caution">
    <text evidence="2">The sequence shown here is derived from an EMBL/GenBank/DDBJ whole genome shotgun (WGS) entry which is preliminary data.</text>
</comment>
<protein>
    <submittedName>
        <fullName evidence="2">Acetylxylan esterase</fullName>
    </submittedName>
</protein>
<dbReference type="PANTHER" id="PTHR40111:SF1">
    <property type="entry name" value="CEPHALOSPORIN-C DEACETYLASE"/>
    <property type="match status" value="1"/>
</dbReference>
<dbReference type="RefSeq" id="WP_388039510.1">
    <property type="nucleotide sequence ID" value="NZ_JBHUEK010000025.1"/>
</dbReference>
<evidence type="ECO:0000259" key="1">
    <source>
        <dbReference type="Pfam" id="PF05448"/>
    </source>
</evidence>
<accession>A0ABW4MPY9</accession>
<proteinExistence type="predicted"/>
<dbReference type="PANTHER" id="PTHR40111">
    <property type="entry name" value="CEPHALOSPORIN-C DEACETYLASE"/>
    <property type="match status" value="1"/>
</dbReference>
<sequence length="316" mass="36079">MLYFEQQIKEYETYKPPLTKTKDFHTFWEDTLKESEQLPLQSHLVREEYPIKQIDAYKVTYQGFGGTPISGHYILPKEAKENLPCIILYHGYGMDKESISDYMKWVIQGYAVLAIDNRGHGESSDDSGYMTGTNGTWVLHGILDKTEYYYRKVYIDNKRAIDFLFTRPEIDKSRICIYGGSMGGGIAHAVAALDNRPKLVIADVPNMCNIELAIQLKLEGSLVSLEHYLARYPEKVQQVFHNLSYFDNLNFASMIKSKTRVTIALKDPVCPPQSIFGVYNHIQAEKSYVVYPFTGHNVGGISSHLDDTLTYVNENL</sequence>
<dbReference type="Pfam" id="PF05448">
    <property type="entry name" value="AXE1"/>
    <property type="match status" value="1"/>
</dbReference>
<feature type="domain" description="Acetyl xylan esterase" evidence="1">
    <location>
        <begin position="2"/>
        <end position="300"/>
    </location>
</feature>
<dbReference type="EMBL" id="JBHUEK010000025">
    <property type="protein sequence ID" value="MFD1780031.1"/>
    <property type="molecule type" value="Genomic_DNA"/>
</dbReference>
<organism evidence="2 3">
    <name type="scientific">Fredinandcohnia salidurans</name>
    <dbReference type="NCBI Taxonomy" id="2595041"/>
    <lineage>
        <taxon>Bacteria</taxon>
        <taxon>Bacillati</taxon>
        <taxon>Bacillota</taxon>
        <taxon>Bacilli</taxon>
        <taxon>Bacillales</taxon>
        <taxon>Bacillaceae</taxon>
        <taxon>Fredinandcohnia</taxon>
    </lineage>
</organism>
<reference evidence="3" key="1">
    <citation type="journal article" date="2019" name="Int. J. Syst. Evol. Microbiol.">
        <title>The Global Catalogue of Microorganisms (GCM) 10K type strain sequencing project: providing services to taxonomists for standard genome sequencing and annotation.</title>
        <authorList>
            <consortium name="The Broad Institute Genomics Platform"/>
            <consortium name="The Broad Institute Genome Sequencing Center for Infectious Disease"/>
            <person name="Wu L."/>
            <person name="Ma J."/>
        </authorList>
    </citation>
    <scope>NUCLEOTIDE SEQUENCE [LARGE SCALE GENOMIC DNA]</scope>
    <source>
        <strain evidence="3">CCUG 15531</strain>
    </source>
</reference>